<dbReference type="SMART" id="SM00409">
    <property type="entry name" value="IG"/>
    <property type="match status" value="3"/>
</dbReference>
<dbReference type="SUPFAM" id="SSF48726">
    <property type="entry name" value="Immunoglobulin"/>
    <property type="match status" value="2"/>
</dbReference>
<accession>A0A3B4UEW0</accession>
<dbReference type="SMART" id="SM00408">
    <property type="entry name" value="IGc2"/>
    <property type="match status" value="2"/>
</dbReference>
<evidence type="ECO:0000256" key="2">
    <source>
        <dbReference type="SAM" id="Phobius"/>
    </source>
</evidence>
<reference evidence="4" key="2">
    <citation type="submission" date="2025-09" db="UniProtKB">
        <authorList>
            <consortium name="Ensembl"/>
        </authorList>
    </citation>
    <scope>IDENTIFICATION</scope>
</reference>
<feature type="region of interest" description="Disordered" evidence="1">
    <location>
        <begin position="410"/>
        <end position="450"/>
    </location>
</feature>
<dbReference type="CDD" id="cd00096">
    <property type="entry name" value="Ig"/>
    <property type="match status" value="1"/>
</dbReference>
<dbReference type="Gene3D" id="2.60.40.10">
    <property type="entry name" value="Immunoglobulins"/>
    <property type="match status" value="3"/>
</dbReference>
<dbReference type="PANTHER" id="PTHR46013">
    <property type="entry name" value="VASCULAR CELL ADHESION MOLECULE 1"/>
    <property type="match status" value="1"/>
</dbReference>
<keyword evidence="2" id="KW-0472">Membrane</keyword>
<proteinExistence type="predicted"/>
<dbReference type="RefSeq" id="XP_022609345.1">
    <property type="nucleotide sequence ID" value="XM_022753624.1"/>
</dbReference>
<evidence type="ECO:0000313" key="5">
    <source>
        <dbReference type="Proteomes" id="UP000261420"/>
    </source>
</evidence>
<dbReference type="GeneTree" id="ENSGT01010000222294"/>
<feature type="transmembrane region" description="Helical" evidence="2">
    <location>
        <begin position="9"/>
        <end position="28"/>
    </location>
</feature>
<feature type="domain" description="Ig-like" evidence="3">
    <location>
        <begin position="129"/>
        <end position="202"/>
    </location>
</feature>
<feature type="compositionally biased region" description="Basic and acidic residues" evidence="1">
    <location>
        <begin position="426"/>
        <end position="436"/>
    </location>
</feature>
<dbReference type="Pfam" id="PF13927">
    <property type="entry name" value="Ig_3"/>
    <property type="match status" value="1"/>
</dbReference>
<dbReference type="InterPro" id="IPR013783">
    <property type="entry name" value="Ig-like_fold"/>
</dbReference>
<dbReference type="Proteomes" id="UP000261420">
    <property type="component" value="Unplaced"/>
</dbReference>
<evidence type="ECO:0000256" key="1">
    <source>
        <dbReference type="SAM" id="MobiDB-lite"/>
    </source>
</evidence>
<dbReference type="STRING" id="41447.ENSSDUP00000016225"/>
<dbReference type="InterPro" id="IPR003598">
    <property type="entry name" value="Ig_sub2"/>
</dbReference>
<keyword evidence="5" id="KW-1185">Reference proteome</keyword>
<dbReference type="InterPro" id="IPR036179">
    <property type="entry name" value="Ig-like_dom_sf"/>
</dbReference>
<reference evidence="4" key="1">
    <citation type="submission" date="2025-08" db="UniProtKB">
        <authorList>
            <consortium name="Ensembl"/>
        </authorList>
    </citation>
    <scope>IDENTIFICATION</scope>
</reference>
<name>A0A3B4UEW0_SERDU</name>
<feature type="domain" description="Ig-like" evidence="3">
    <location>
        <begin position="207"/>
        <end position="293"/>
    </location>
</feature>
<feature type="compositionally biased region" description="Low complexity" evidence="1">
    <location>
        <begin position="342"/>
        <end position="352"/>
    </location>
</feature>
<evidence type="ECO:0000313" key="4">
    <source>
        <dbReference type="Ensembl" id="ENSSDUP00000016225.1"/>
    </source>
</evidence>
<protein>
    <submittedName>
        <fullName evidence="4">B-cell receptor CD22-like</fullName>
    </submittedName>
</protein>
<dbReference type="AlphaFoldDB" id="A0A3B4UEW0"/>
<evidence type="ECO:0000259" key="3">
    <source>
        <dbReference type="PROSITE" id="PS50835"/>
    </source>
</evidence>
<organism evidence="4 5">
    <name type="scientific">Seriola dumerili</name>
    <name type="common">Greater amberjack</name>
    <name type="synonym">Caranx dumerili</name>
    <dbReference type="NCBI Taxonomy" id="41447"/>
    <lineage>
        <taxon>Eukaryota</taxon>
        <taxon>Metazoa</taxon>
        <taxon>Chordata</taxon>
        <taxon>Craniata</taxon>
        <taxon>Vertebrata</taxon>
        <taxon>Euteleostomi</taxon>
        <taxon>Actinopterygii</taxon>
        <taxon>Neopterygii</taxon>
        <taxon>Teleostei</taxon>
        <taxon>Neoteleostei</taxon>
        <taxon>Acanthomorphata</taxon>
        <taxon>Carangaria</taxon>
        <taxon>Carangiformes</taxon>
        <taxon>Carangidae</taxon>
        <taxon>Seriola</taxon>
    </lineage>
</organism>
<dbReference type="InterPro" id="IPR007110">
    <property type="entry name" value="Ig-like_dom"/>
</dbReference>
<dbReference type="PANTHER" id="PTHR46013:SF4">
    <property type="entry name" value="B-CELL RECEPTOR CD22-RELATED"/>
    <property type="match status" value="1"/>
</dbReference>
<dbReference type="GeneID" id="111227889"/>
<dbReference type="InterPro" id="IPR003599">
    <property type="entry name" value="Ig_sub"/>
</dbReference>
<keyword evidence="2" id="KW-1133">Transmembrane helix</keyword>
<dbReference type="KEGG" id="sdu:111227889"/>
<dbReference type="Ensembl" id="ENSSDUT00000016526.1">
    <property type="protein sequence ID" value="ENSSDUP00000016225.1"/>
    <property type="gene ID" value="ENSSDUG00000011841.1"/>
</dbReference>
<sequence>MIFIMEGQILMILVIMPGVLSGYWSVIFENQCALKGTSVVIKCRYDYPSDHTVTSRWWSKAQYIFGAWSLVPLSRLHSPPDFKYVGDDHGNCDLEINNVRHADEGAYFFSFVTTRNRWTSRNFAELSVKELTAVVQPSTVTEGDHVSLSCVSGCSTPTTIVWFRDGQLVPKPVFRARRDDAGRYYCAVLRQETVTSNLVALNVQYRPTNLSVSIDPPQAAESSGVNLTCSSVANPAAVNYTWYKKTDDSSSMLQVGSGQVLSLPSVEASHTGLYLCQARNSVGENNSTEVLLTMTSEEQGSRLLPVLAGVGAFVCVALVIALLLFWRKPRTCAEEKQTALDSRLSGRSSSSSANEDQSDTVYANIHTFPSPPPLVPAAPDIASHSQRSSHCEDDVPTSYEAEVTYSAVTIKPRNQSLHHHTNNSRAPRDSRSKAGESNDSVIYATVAKSS</sequence>
<feature type="region of interest" description="Disordered" evidence="1">
    <location>
        <begin position="337"/>
        <end position="396"/>
    </location>
</feature>
<keyword evidence="2" id="KW-0812">Transmembrane</keyword>
<dbReference type="PROSITE" id="PS50835">
    <property type="entry name" value="IG_LIKE"/>
    <property type="match status" value="2"/>
</dbReference>
<feature type="transmembrane region" description="Helical" evidence="2">
    <location>
        <begin position="303"/>
        <end position="326"/>
    </location>
</feature>